<reference evidence="3" key="3">
    <citation type="submission" date="2025-09" db="UniProtKB">
        <authorList>
            <consortium name="Ensembl"/>
        </authorList>
    </citation>
    <scope>IDENTIFICATION</scope>
    <source>
        <strain evidence="3">breed Abyssinian</strain>
    </source>
</reference>
<reference evidence="3 4" key="1">
    <citation type="submission" date="2021-02" db="EMBL/GenBank/DDBJ databases">
        <title>Safari Cat Assemblies.</title>
        <authorList>
            <person name="Bredemeyer K.R."/>
            <person name="Murphy W.J."/>
        </authorList>
    </citation>
    <scope>NUCLEOTIDE SEQUENCE [LARGE SCALE GENOMIC DNA]</scope>
</reference>
<dbReference type="InterPro" id="IPR026508">
    <property type="entry name" value="TMEM164"/>
</dbReference>
<feature type="transmembrane region" description="Helical" evidence="2">
    <location>
        <begin position="367"/>
        <end position="383"/>
    </location>
</feature>
<dbReference type="PANTHER" id="PTHR20948:SF2">
    <property type="entry name" value="TRANSMEMBRANE PROTEIN 164"/>
    <property type="match status" value="1"/>
</dbReference>
<evidence type="ECO:0008006" key="5">
    <source>
        <dbReference type="Google" id="ProtNLM"/>
    </source>
</evidence>
<organism evidence="3 4">
    <name type="scientific">Felis catus</name>
    <name type="common">Cat</name>
    <name type="synonym">Felis silvestris catus</name>
    <dbReference type="NCBI Taxonomy" id="9685"/>
    <lineage>
        <taxon>Eukaryota</taxon>
        <taxon>Metazoa</taxon>
        <taxon>Chordata</taxon>
        <taxon>Craniata</taxon>
        <taxon>Vertebrata</taxon>
        <taxon>Euteleostomi</taxon>
        <taxon>Mammalia</taxon>
        <taxon>Eutheria</taxon>
        <taxon>Laurasiatheria</taxon>
        <taxon>Carnivora</taxon>
        <taxon>Feliformia</taxon>
        <taxon>Felidae</taxon>
        <taxon>Felinae</taxon>
        <taxon>Felis</taxon>
    </lineage>
</organism>
<evidence type="ECO:0000256" key="1">
    <source>
        <dbReference type="SAM" id="MobiDB-lite"/>
    </source>
</evidence>
<protein>
    <recommendedName>
        <fullName evidence="5">Transmembrane protein 164</fullName>
    </recommendedName>
</protein>
<keyword evidence="4" id="KW-1185">Reference proteome</keyword>
<dbReference type="Ensembl" id="ENSFCTT00005029463.1">
    <property type="protein sequence ID" value="ENSFCTP00005019292.1"/>
    <property type="gene ID" value="ENSFCTG00005010459.1"/>
</dbReference>
<evidence type="ECO:0000313" key="4">
    <source>
        <dbReference type="Proteomes" id="UP000823872"/>
    </source>
</evidence>
<evidence type="ECO:0000256" key="2">
    <source>
        <dbReference type="SAM" id="Phobius"/>
    </source>
</evidence>
<dbReference type="PANTHER" id="PTHR20948">
    <property type="entry name" value="TRANSMEMBRANE PROTEIN 164"/>
    <property type="match status" value="1"/>
</dbReference>
<feature type="region of interest" description="Disordered" evidence="1">
    <location>
        <begin position="163"/>
        <end position="183"/>
    </location>
</feature>
<feature type="transmembrane region" description="Helical" evidence="2">
    <location>
        <begin position="250"/>
        <end position="267"/>
    </location>
</feature>
<feature type="transmembrane region" description="Helical" evidence="2">
    <location>
        <begin position="136"/>
        <end position="158"/>
    </location>
</feature>
<gene>
    <name evidence="3" type="primary">TMEM164</name>
</gene>
<feature type="transmembrane region" description="Helical" evidence="2">
    <location>
        <begin position="302"/>
        <end position="325"/>
    </location>
</feature>
<feature type="compositionally biased region" description="Basic residues" evidence="1">
    <location>
        <begin position="54"/>
        <end position="64"/>
    </location>
</feature>
<sequence>GVGQGGRKREEGQGREWPWPGVKGEKYRSRARKRRKRGLHRQALKPPVGLGRQRQGKRTSRSRRSLLSGQKGGDAPRRSQPCKHPEGKLAQRLSISQASSFPVSLIGQRLLSTLPRWWPLEKRGGLPRQPWGQQRLLESVVVLTLALLEILVALRHILRQTKEDGRGGRGCQPEQVTQRPEEGKESLSKNLLLVALCLTFGVEVGFKFATKTVIYLLNPCHLVTMMHIFLLACPPCPGAIVVFKLQMHMLNGALLALLFPVVNTRLLPFELEIYYIQHVMLYVVPIYLLWKGGAYTPEPLSSFRWALLSTGLMFFYHFSVLQILGLVTEVNLNNMLCPAISDPFYGPWYRIWASGHQTLMTMTHGKLVILFSYMAGPLCKYLLDLLRLPAKKID</sequence>
<keyword evidence="2" id="KW-1133">Transmembrane helix</keyword>
<reference evidence="3" key="2">
    <citation type="submission" date="2025-08" db="UniProtKB">
        <authorList>
            <consortium name="Ensembl"/>
        </authorList>
    </citation>
    <scope>IDENTIFICATION</scope>
    <source>
        <strain evidence="3">breed Abyssinian</strain>
    </source>
</reference>
<name>A0ABI7X9X6_FELCA</name>
<feature type="region of interest" description="Disordered" evidence="1">
    <location>
        <begin position="1"/>
        <end position="86"/>
    </location>
</feature>
<dbReference type="Pfam" id="PF14808">
    <property type="entry name" value="TMEM164"/>
    <property type="match status" value="1"/>
</dbReference>
<feature type="transmembrane region" description="Helical" evidence="2">
    <location>
        <begin position="191"/>
        <end position="210"/>
    </location>
</feature>
<feature type="compositionally biased region" description="Basic residues" evidence="1">
    <location>
        <begin position="29"/>
        <end position="43"/>
    </location>
</feature>
<evidence type="ECO:0000313" key="3">
    <source>
        <dbReference type="Ensembl" id="ENSFCTP00005019292.1"/>
    </source>
</evidence>
<keyword evidence="2" id="KW-0812">Transmembrane</keyword>
<proteinExistence type="predicted"/>
<feature type="transmembrane region" description="Helical" evidence="2">
    <location>
        <begin position="273"/>
        <end position="290"/>
    </location>
</feature>
<accession>A0ABI7X9X6</accession>
<dbReference type="Proteomes" id="UP000823872">
    <property type="component" value="Chromosome X"/>
</dbReference>
<keyword evidence="2" id="KW-0472">Membrane</keyword>
<feature type="transmembrane region" description="Helical" evidence="2">
    <location>
        <begin position="222"/>
        <end position="243"/>
    </location>
</feature>
<dbReference type="GeneTree" id="ENSGT00390000007430"/>